<accession>A0A6J4Q7S9</accession>
<dbReference type="InterPro" id="IPR036188">
    <property type="entry name" value="FAD/NAD-bd_sf"/>
</dbReference>
<evidence type="ECO:0000256" key="1">
    <source>
        <dbReference type="ARBA" id="ARBA00023002"/>
    </source>
</evidence>
<dbReference type="InterPro" id="IPR006905">
    <property type="entry name" value="Flavin_halogenase"/>
</dbReference>
<proteinExistence type="predicted"/>
<name>A0A6J4Q7S9_9BACT</name>
<dbReference type="GO" id="GO:0004497">
    <property type="term" value="F:monooxygenase activity"/>
    <property type="evidence" value="ECO:0007669"/>
    <property type="project" value="UniProtKB-KW"/>
</dbReference>
<reference evidence="3" key="1">
    <citation type="submission" date="2020-02" db="EMBL/GenBank/DDBJ databases">
        <authorList>
            <person name="Meier V. D."/>
        </authorList>
    </citation>
    <scope>NUCLEOTIDE SEQUENCE</scope>
    <source>
        <strain evidence="3">AVDCRST_MAG64</strain>
    </source>
</reference>
<dbReference type="Gene3D" id="3.50.50.60">
    <property type="entry name" value="FAD/NAD(P)-binding domain"/>
    <property type="match status" value="1"/>
</dbReference>
<dbReference type="EMBL" id="CADCUQ010000797">
    <property type="protein sequence ID" value="CAA9430687.1"/>
    <property type="molecule type" value="Genomic_DNA"/>
</dbReference>
<evidence type="ECO:0008006" key="4">
    <source>
        <dbReference type="Google" id="ProtNLM"/>
    </source>
</evidence>
<sequence length="471" mass="52599">MIVGGAFSGAATALLLRRERPALRVLVVEKRDAFDAKVGEATTEMSAMFLTRRLALWQHLELEHLPKEGLRYWSANDRVTGHADASETGGFLRSTVPAFQLRRDVLDEHVLKLAVAEGAELVRPARVRNVELKPFDNTVTIATAPYDDSEAGGGAAATGTAGAAEQVRTVRCRWLLDASGRACFLGKHLKLIDWNDAHPIASIWARWDNVRHIDDLAARAGDGLATRNVGSRRLATNHYIGHGYWVWVIPLGHGQTSVGVVFDKRIHQLHEARDRLSAYTGFLRQHPALAELLEGATPDAKDLRGLSRVAYASRQYMGDGWALVGDAAAFIDPYYSPGLDHAAFTVEATTDIIAAQARGERPARTADRVATHNGLFTRSYRWFFGSVYRDKYYLFGEHDLTSASFLIDTAFYYIFSIIPAYRVEKRFRSEPVMGPRPAYGFYLLLTFMKWRFRRIADLRQRAGEAGARNHP</sequence>
<evidence type="ECO:0000256" key="2">
    <source>
        <dbReference type="ARBA" id="ARBA00023033"/>
    </source>
</evidence>
<protein>
    <recommendedName>
        <fullName evidence="4">FAD-binding domain-containing protein</fullName>
    </recommendedName>
</protein>
<dbReference type="PANTHER" id="PTHR43747:SF5">
    <property type="entry name" value="FAD-BINDING DOMAIN-CONTAINING PROTEIN"/>
    <property type="match status" value="1"/>
</dbReference>
<organism evidence="3">
    <name type="scientific">uncultured Phycisphaerae bacterium</name>
    <dbReference type="NCBI Taxonomy" id="904963"/>
    <lineage>
        <taxon>Bacteria</taxon>
        <taxon>Pseudomonadati</taxon>
        <taxon>Planctomycetota</taxon>
        <taxon>Phycisphaerae</taxon>
        <taxon>environmental samples</taxon>
    </lineage>
</organism>
<dbReference type="PANTHER" id="PTHR43747">
    <property type="entry name" value="FAD-BINDING PROTEIN"/>
    <property type="match status" value="1"/>
</dbReference>
<dbReference type="SUPFAM" id="SSF51905">
    <property type="entry name" value="FAD/NAD(P)-binding domain"/>
    <property type="match status" value="1"/>
</dbReference>
<dbReference type="Pfam" id="PF04820">
    <property type="entry name" value="Trp_halogenase"/>
    <property type="match status" value="1"/>
</dbReference>
<keyword evidence="1" id="KW-0560">Oxidoreductase</keyword>
<keyword evidence="2" id="KW-0503">Monooxygenase</keyword>
<feature type="non-terminal residue" evidence="3">
    <location>
        <position position="471"/>
    </location>
</feature>
<gene>
    <name evidence="3" type="ORF">AVDCRST_MAG64-3464</name>
</gene>
<evidence type="ECO:0000313" key="3">
    <source>
        <dbReference type="EMBL" id="CAA9430687.1"/>
    </source>
</evidence>
<dbReference type="InterPro" id="IPR050816">
    <property type="entry name" value="Flavin-dep_Halogenase_NPB"/>
</dbReference>
<dbReference type="AlphaFoldDB" id="A0A6J4Q7S9"/>